<gene>
    <name evidence="2" type="ORF">OKA04_21175</name>
</gene>
<dbReference type="SUPFAM" id="SSF140931">
    <property type="entry name" value="Fic-like"/>
    <property type="match status" value="1"/>
</dbReference>
<dbReference type="Proteomes" id="UP001207930">
    <property type="component" value="Unassembled WGS sequence"/>
</dbReference>
<dbReference type="InterPro" id="IPR003812">
    <property type="entry name" value="Fido"/>
</dbReference>
<proteinExistence type="predicted"/>
<dbReference type="InterPro" id="IPR040198">
    <property type="entry name" value="Fido_containing"/>
</dbReference>
<comment type="caution">
    <text evidence="2">The sequence shown here is derived from an EMBL/GenBank/DDBJ whole genome shotgun (WGS) entry which is preliminary data.</text>
</comment>
<dbReference type="PANTHER" id="PTHR13504">
    <property type="entry name" value="FIDO DOMAIN-CONTAINING PROTEIN DDB_G0283145"/>
    <property type="match status" value="1"/>
</dbReference>
<reference evidence="2 3" key="1">
    <citation type="submission" date="2022-10" db="EMBL/GenBank/DDBJ databases">
        <title>Luteolibacter flavescens strain MCCC 1K03193, whole genome shotgun sequencing project.</title>
        <authorList>
            <person name="Zhao G."/>
            <person name="Shen L."/>
        </authorList>
    </citation>
    <scope>NUCLEOTIDE SEQUENCE [LARGE SCALE GENOMIC DNA]</scope>
    <source>
        <strain evidence="2 3">MCCC 1K03193</strain>
    </source>
</reference>
<evidence type="ECO:0000259" key="1">
    <source>
        <dbReference type="PROSITE" id="PS51459"/>
    </source>
</evidence>
<evidence type="ECO:0000313" key="3">
    <source>
        <dbReference type="Proteomes" id="UP001207930"/>
    </source>
</evidence>
<sequence>MPDRGEPQPLTSIIREDSPELNDAVWQIRGLVRKPLTERRPVGYRSEFLDAYEPNRTFYLPERLREELGRIGQVGMENLPAGTHIRQVVDRLLIDLSWNSSRLEGNTYTLLETQRLLELGEDADGRATEEAQMILNHKAAIEMLIEDAGEIGFNRYTICNLHAVLADNLIRDGALGRVRSCPVGISGTVFHPLGVPQQIEQRFDDILMKADAIRNPLEQAFFVMVHLPYLQPFEDVNKRVSRLAANIPLIRSNLCPLSFVEVKREDYISATLGVYELNRVEYLCDVFAEAYRQSCLRYARVRQEVGEPDPFRMRHRAAIARVVREVVQAAMDQKQALKWIAVEAEKEMPEAERAQFIGEIEQGLLNLHEGNIARYRLRPAEFAGWQENWR</sequence>
<dbReference type="PANTHER" id="PTHR13504:SF38">
    <property type="entry name" value="FIDO DOMAIN-CONTAINING PROTEIN"/>
    <property type="match status" value="1"/>
</dbReference>
<feature type="domain" description="Fido" evidence="1">
    <location>
        <begin position="153"/>
        <end position="289"/>
    </location>
</feature>
<accession>A0ABT3FVC0</accession>
<dbReference type="EMBL" id="JAPDDS010000016">
    <property type="protein sequence ID" value="MCW1887264.1"/>
    <property type="molecule type" value="Genomic_DNA"/>
</dbReference>
<dbReference type="InterPro" id="IPR036597">
    <property type="entry name" value="Fido-like_dom_sf"/>
</dbReference>
<dbReference type="Gene3D" id="1.10.3290.10">
    <property type="entry name" value="Fido-like domain"/>
    <property type="match status" value="1"/>
</dbReference>
<keyword evidence="3" id="KW-1185">Reference proteome</keyword>
<organism evidence="2 3">
    <name type="scientific">Luteolibacter flavescens</name>
    <dbReference type="NCBI Taxonomy" id="1859460"/>
    <lineage>
        <taxon>Bacteria</taxon>
        <taxon>Pseudomonadati</taxon>
        <taxon>Verrucomicrobiota</taxon>
        <taxon>Verrucomicrobiia</taxon>
        <taxon>Verrucomicrobiales</taxon>
        <taxon>Verrucomicrobiaceae</taxon>
        <taxon>Luteolibacter</taxon>
    </lineage>
</organism>
<evidence type="ECO:0000313" key="2">
    <source>
        <dbReference type="EMBL" id="MCW1887264.1"/>
    </source>
</evidence>
<name>A0ABT3FVC0_9BACT</name>
<protein>
    <submittedName>
        <fullName evidence="2">Fic family protein</fullName>
    </submittedName>
</protein>
<dbReference type="PROSITE" id="PS51459">
    <property type="entry name" value="FIDO"/>
    <property type="match status" value="1"/>
</dbReference>
<dbReference type="Pfam" id="PF02661">
    <property type="entry name" value="Fic"/>
    <property type="match status" value="1"/>
</dbReference>